<dbReference type="SMART" id="SM00347">
    <property type="entry name" value="HTH_MARR"/>
    <property type="match status" value="1"/>
</dbReference>
<dbReference type="RefSeq" id="WP_379882370.1">
    <property type="nucleotide sequence ID" value="NZ_JBHPON010000002.1"/>
</dbReference>
<name>A0ABW1KWQ1_9PROT</name>
<proteinExistence type="predicted"/>
<comment type="caution">
    <text evidence="5">The sequence shown here is derived from an EMBL/GenBank/DDBJ whole genome shotgun (WGS) entry which is preliminary data.</text>
</comment>
<dbReference type="PROSITE" id="PS50995">
    <property type="entry name" value="HTH_MARR_2"/>
    <property type="match status" value="1"/>
</dbReference>
<evidence type="ECO:0000256" key="3">
    <source>
        <dbReference type="ARBA" id="ARBA00023163"/>
    </source>
</evidence>
<evidence type="ECO:0000313" key="6">
    <source>
        <dbReference type="Proteomes" id="UP001596116"/>
    </source>
</evidence>
<evidence type="ECO:0000313" key="5">
    <source>
        <dbReference type="EMBL" id="MFC6036399.1"/>
    </source>
</evidence>
<gene>
    <name evidence="5" type="ORF">ACFMB1_12660</name>
</gene>
<dbReference type="SUPFAM" id="SSF46785">
    <property type="entry name" value="Winged helix' DNA-binding domain"/>
    <property type="match status" value="1"/>
</dbReference>
<organism evidence="5 6">
    <name type="scientific">Hyphococcus aureus</name>
    <dbReference type="NCBI Taxonomy" id="2666033"/>
    <lineage>
        <taxon>Bacteria</taxon>
        <taxon>Pseudomonadati</taxon>
        <taxon>Pseudomonadota</taxon>
        <taxon>Alphaproteobacteria</taxon>
        <taxon>Parvularculales</taxon>
        <taxon>Parvularculaceae</taxon>
        <taxon>Hyphococcus</taxon>
    </lineage>
</organism>
<evidence type="ECO:0000256" key="1">
    <source>
        <dbReference type="ARBA" id="ARBA00023015"/>
    </source>
</evidence>
<dbReference type="Proteomes" id="UP001596116">
    <property type="component" value="Unassembled WGS sequence"/>
</dbReference>
<keyword evidence="6" id="KW-1185">Reference proteome</keyword>
<dbReference type="PANTHER" id="PTHR42756">
    <property type="entry name" value="TRANSCRIPTIONAL REGULATOR, MARR"/>
    <property type="match status" value="1"/>
</dbReference>
<evidence type="ECO:0000259" key="4">
    <source>
        <dbReference type="PROSITE" id="PS50995"/>
    </source>
</evidence>
<dbReference type="EMBL" id="JBHPON010000002">
    <property type="protein sequence ID" value="MFC6036399.1"/>
    <property type="molecule type" value="Genomic_DNA"/>
</dbReference>
<dbReference type="InterPro" id="IPR036390">
    <property type="entry name" value="WH_DNA-bd_sf"/>
</dbReference>
<dbReference type="PRINTS" id="PR00598">
    <property type="entry name" value="HTHMARR"/>
</dbReference>
<keyword evidence="3" id="KW-0804">Transcription</keyword>
<keyword evidence="1" id="KW-0805">Transcription regulation</keyword>
<keyword evidence="2" id="KW-0238">DNA-binding</keyword>
<dbReference type="InterPro" id="IPR023187">
    <property type="entry name" value="Tscrpt_reg_MarR-type_CS"/>
</dbReference>
<dbReference type="InterPro" id="IPR000835">
    <property type="entry name" value="HTH_MarR-typ"/>
</dbReference>
<sequence length="147" mass="16438">MKNAKGSDLDNHLALYDLIGTLARRRFQDAERWFAGLGLNHTEARLLNLVSQQKGEVAQDVLSGMIFIDRTNVGRALKSLEAAGYIERRKGEADKRTYMVRITAEGRKVIASIGKLRKKMARAFFSELSAEEAGRILGLLEKSLETD</sequence>
<evidence type="ECO:0000256" key="2">
    <source>
        <dbReference type="ARBA" id="ARBA00023125"/>
    </source>
</evidence>
<feature type="domain" description="HTH marR-type" evidence="4">
    <location>
        <begin position="12"/>
        <end position="145"/>
    </location>
</feature>
<protein>
    <submittedName>
        <fullName evidence="5">MarR family winged helix-turn-helix transcriptional regulator</fullName>
    </submittedName>
</protein>
<accession>A0ABW1KWQ1</accession>
<reference evidence="5 6" key="1">
    <citation type="submission" date="2024-09" db="EMBL/GenBank/DDBJ databases">
        <authorList>
            <person name="Zhang Z.-H."/>
        </authorList>
    </citation>
    <scope>NUCLEOTIDE SEQUENCE [LARGE SCALE GENOMIC DNA]</scope>
    <source>
        <strain evidence="5 6">HHTR114</strain>
    </source>
</reference>
<dbReference type="PROSITE" id="PS01117">
    <property type="entry name" value="HTH_MARR_1"/>
    <property type="match status" value="1"/>
</dbReference>
<dbReference type="InterPro" id="IPR036388">
    <property type="entry name" value="WH-like_DNA-bd_sf"/>
</dbReference>
<dbReference type="PANTHER" id="PTHR42756:SF1">
    <property type="entry name" value="TRANSCRIPTIONAL REPRESSOR OF EMRAB OPERON"/>
    <property type="match status" value="1"/>
</dbReference>
<dbReference type="Pfam" id="PF12802">
    <property type="entry name" value="MarR_2"/>
    <property type="match status" value="1"/>
</dbReference>
<dbReference type="Gene3D" id="1.10.10.10">
    <property type="entry name" value="Winged helix-like DNA-binding domain superfamily/Winged helix DNA-binding domain"/>
    <property type="match status" value="1"/>
</dbReference>